<keyword evidence="3" id="KW-1185">Reference proteome</keyword>
<sequence>MLQQEYVQKVCERINWIAQTEKEPIRQAAGLLADAICRDRLIYVFGAGGHTSLAVGEMFFRVGGLANIYPICEHGLSALSCARTFLALERCKGLGGSLIEASGLGKDDVLLVIHTIGVNASCIDAALKAKELGANVIGIASSHWQDETPQGAVIRHESGKNLRDVADIFVDDGNTVADAVLNKPALKTPVGPVSGIGTFALCRIMELEAIDICLERGIEPPIWNNANTPRGTQQNERLLARFSPRIPAL</sequence>
<reference evidence="2 3" key="1">
    <citation type="submission" date="2024-03" db="EMBL/GenBank/DDBJ databases">
        <title>Human intestinal bacterial collection.</title>
        <authorList>
            <person name="Pauvert C."/>
            <person name="Hitch T.C.A."/>
            <person name="Clavel T."/>
        </authorList>
    </citation>
    <scope>NUCLEOTIDE SEQUENCE [LARGE SCALE GENOMIC DNA]</scope>
    <source>
        <strain evidence="2 3">CLA-JM-H11</strain>
    </source>
</reference>
<gene>
    <name evidence="2" type="ORF">WMO24_06530</name>
</gene>
<comment type="caution">
    <text evidence="2">The sequence shown here is derived from an EMBL/GenBank/DDBJ whole genome shotgun (WGS) entry which is preliminary data.</text>
</comment>
<name>A0ABV1GEJ5_9FIRM</name>
<dbReference type="InterPro" id="IPR001347">
    <property type="entry name" value="SIS_dom"/>
</dbReference>
<dbReference type="GO" id="GO:0016853">
    <property type="term" value="F:isomerase activity"/>
    <property type="evidence" value="ECO:0007669"/>
    <property type="project" value="UniProtKB-KW"/>
</dbReference>
<dbReference type="Gene3D" id="3.40.50.10490">
    <property type="entry name" value="Glucose-6-phosphate isomerase like protein, domain 1"/>
    <property type="match status" value="1"/>
</dbReference>
<dbReference type="InterPro" id="IPR046348">
    <property type="entry name" value="SIS_dom_sf"/>
</dbReference>
<dbReference type="Proteomes" id="UP001477672">
    <property type="component" value="Unassembled WGS sequence"/>
</dbReference>
<proteinExistence type="predicted"/>
<evidence type="ECO:0000313" key="3">
    <source>
        <dbReference type="Proteomes" id="UP001477672"/>
    </source>
</evidence>
<evidence type="ECO:0000313" key="2">
    <source>
        <dbReference type="EMBL" id="MEQ2520082.1"/>
    </source>
</evidence>
<protein>
    <submittedName>
        <fullName evidence="2">Sugar isomerase domain-containing protein</fullName>
    </submittedName>
</protein>
<dbReference type="Pfam" id="PF13580">
    <property type="entry name" value="SIS_2"/>
    <property type="match status" value="1"/>
</dbReference>
<organism evidence="2 3">
    <name type="scientific">Ruthenibacterium intestinale</name>
    <dbReference type="NCBI Taxonomy" id="3133163"/>
    <lineage>
        <taxon>Bacteria</taxon>
        <taxon>Bacillati</taxon>
        <taxon>Bacillota</taxon>
        <taxon>Clostridia</taxon>
        <taxon>Eubacteriales</taxon>
        <taxon>Oscillospiraceae</taxon>
        <taxon>Ruthenibacterium</taxon>
    </lineage>
</organism>
<dbReference type="RefSeq" id="WP_349215525.1">
    <property type="nucleotide sequence ID" value="NZ_JBBMFA010000081.1"/>
</dbReference>
<feature type="domain" description="SIS" evidence="1">
    <location>
        <begin position="5"/>
        <end position="141"/>
    </location>
</feature>
<dbReference type="SUPFAM" id="SSF53697">
    <property type="entry name" value="SIS domain"/>
    <property type="match status" value="1"/>
</dbReference>
<dbReference type="EMBL" id="JBBMFA010000081">
    <property type="protein sequence ID" value="MEQ2520082.1"/>
    <property type="molecule type" value="Genomic_DNA"/>
</dbReference>
<accession>A0ABV1GEJ5</accession>
<keyword evidence="2" id="KW-0413">Isomerase</keyword>
<dbReference type="NCBIfam" id="NF002805">
    <property type="entry name" value="PRK02947.1"/>
    <property type="match status" value="1"/>
</dbReference>
<evidence type="ECO:0000259" key="1">
    <source>
        <dbReference type="Pfam" id="PF13580"/>
    </source>
</evidence>